<dbReference type="CDD" id="cd00293">
    <property type="entry name" value="USP-like"/>
    <property type="match status" value="1"/>
</dbReference>
<comment type="similarity">
    <text evidence="1">Belongs to the universal stress protein A family.</text>
</comment>
<dbReference type="InterPro" id="IPR006015">
    <property type="entry name" value="Universal_stress_UspA"/>
</dbReference>
<proteinExistence type="inferred from homology"/>
<dbReference type="Pfam" id="PF00582">
    <property type="entry name" value="Usp"/>
    <property type="match status" value="1"/>
</dbReference>
<dbReference type="Proteomes" id="UP000055136">
    <property type="component" value="Chromosome"/>
</dbReference>
<accession>A0A0S2T950</accession>
<dbReference type="EMBL" id="CP013099">
    <property type="protein sequence ID" value="ALP51682.1"/>
    <property type="molecule type" value="Genomic_DNA"/>
</dbReference>
<evidence type="ECO:0000259" key="2">
    <source>
        <dbReference type="Pfam" id="PF00582"/>
    </source>
</evidence>
<evidence type="ECO:0000313" key="3">
    <source>
        <dbReference type="EMBL" id="ALP51682.1"/>
    </source>
</evidence>
<name>A0A0S2T950_9GAMM</name>
<sequence>MPAAGFETAVSMLEGEVEKVLHDYRRQHEIDLLVMGAYGHSRIRRFLVGSTTANVIRDTTVPLLLLR</sequence>
<gene>
    <name evidence="3" type="ORF">Tel_00185</name>
</gene>
<dbReference type="AlphaFoldDB" id="A0A0S2T950"/>
<reference evidence="3" key="1">
    <citation type="submission" date="2015-10" db="EMBL/GenBank/DDBJ databases">
        <title>Description of Candidatus Tenderia electrophaga gen. nov, sp. nov., an Uncultivated Electroautotroph from a Biocathode Enrichment.</title>
        <authorList>
            <person name="Eddie B.J."/>
            <person name="Malanoski A.P."/>
            <person name="Wang Z."/>
            <person name="Hall R.J."/>
            <person name="Oh S.D."/>
            <person name="Heiner C."/>
            <person name="Lin B."/>
            <person name="Strycharz-Glaven S.M."/>
        </authorList>
    </citation>
    <scope>NUCLEOTIDE SEQUENCE [LARGE SCALE GENOMIC DNA]</scope>
    <source>
        <strain evidence="3">NRL1</strain>
    </source>
</reference>
<organism evidence="3 4">
    <name type="scientific">Candidatus Tenderia electrophaga</name>
    <dbReference type="NCBI Taxonomy" id="1748243"/>
    <lineage>
        <taxon>Bacteria</taxon>
        <taxon>Pseudomonadati</taxon>
        <taxon>Pseudomonadota</taxon>
        <taxon>Gammaproteobacteria</taxon>
        <taxon>Candidatus Tenderiales</taxon>
        <taxon>Candidatus Tenderiaceae</taxon>
        <taxon>Candidatus Tenderia</taxon>
    </lineage>
</organism>
<dbReference type="PANTHER" id="PTHR46268:SF6">
    <property type="entry name" value="UNIVERSAL STRESS PROTEIN UP12"/>
    <property type="match status" value="1"/>
</dbReference>
<dbReference type="KEGG" id="tee:Tel_00185"/>
<feature type="domain" description="UspA" evidence="2">
    <location>
        <begin position="6"/>
        <end position="67"/>
    </location>
</feature>
<dbReference type="PRINTS" id="PR01438">
    <property type="entry name" value="UNVRSLSTRESS"/>
</dbReference>
<protein>
    <recommendedName>
        <fullName evidence="2">UspA domain-containing protein</fullName>
    </recommendedName>
</protein>
<dbReference type="Gene3D" id="3.40.50.620">
    <property type="entry name" value="HUPs"/>
    <property type="match status" value="1"/>
</dbReference>
<dbReference type="InterPro" id="IPR014729">
    <property type="entry name" value="Rossmann-like_a/b/a_fold"/>
</dbReference>
<keyword evidence="4" id="KW-1185">Reference proteome</keyword>
<dbReference type="InterPro" id="IPR006016">
    <property type="entry name" value="UspA"/>
</dbReference>
<dbReference type="PANTHER" id="PTHR46268">
    <property type="entry name" value="STRESS RESPONSE PROTEIN NHAX"/>
    <property type="match status" value="1"/>
</dbReference>
<dbReference type="SUPFAM" id="SSF52402">
    <property type="entry name" value="Adenine nucleotide alpha hydrolases-like"/>
    <property type="match status" value="1"/>
</dbReference>
<dbReference type="STRING" id="1748243.Tel_00185"/>
<evidence type="ECO:0000313" key="4">
    <source>
        <dbReference type="Proteomes" id="UP000055136"/>
    </source>
</evidence>
<evidence type="ECO:0000256" key="1">
    <source>
        <dbReference type="ARBA" id="ARBA00008791"/>
    </source>
</evidence>